<dbReference type="CDD" id="cd00223">
    <property type="entry name" value="TOPRIM_TopoIIB_SPO"/>
    <property type="match status" value="1"/>
</dbReference>
<dbReference type="Pfam" id="PF21180">
    <property type="entry name" value="TOP6A-Spo11_Toprim"/>
    <property type="match status" value="1"/>
</dbReference>
<dbReference type="Proteomes" id="UP000007129">
    <property type="component" value="Unassembled WGS sequence"/>
</dbReference>
<comment type="catalytic activity">
    <reaction evidence="1 10">
        <text>ATP-dependent breakage, passage and rejoining of double-stranded DNA.</text>
        <dbReference type="EC" id="5.6.2.2"/>
    </reaction>
</comment>
<accession>K2R8X5</accession>
<dbReference type="GO" id="GO:0003677">
    <property type="term" value="F:DNA binding"/>
    <property type="evidence" value="ECO:0007669"/>
    <property type="project" value="UniProtKB-UniRule"/>
</dbReference>
<dbReference type="InterPro" id="IPR036388">
    <property type="entry name" value="WH-like_DNA-bd_sf"/>
</dbReference>
<dbReference type="STRING" id="1126212.K2R8X5"/>
<dbReference type="InterPro" id="IPR034136">
    <property type="entry name" value="TOPRIM_Topo6A/Spo11"/>
</dbReference>
<evidence type="ECO:0000259" key="12">
    <source>
        <dbReference type="Pfam" id="PF21180"/>
    </source>
</evidence>
<keyword evidence="7 10" id="KW-0799">Topoisomerase</keyword>
<evidence type="ECO:0000256" key="8">
    <source>
        <dbReference type="ARBA" id="ARBA00023125"/>
    </source>
</evidence>
<name>K2R8X5_MACPH</name>
<reference evidence="13 14" key="1">
    <citation type="journal article" date="2012" name="BMC Genomics">
        <title>Tools to kill: Genome of one of the most destructive plant pathogenic fungi Macrophomina phaseolina.</title>
        <authorList>
            <person name="Islam M.S."/>
            <person name="Haque M.S."/>
            <person name="Islam M.M."/>
            <person name="Emdad E.M."/>
            <person name="Halim A."/>
            <person name="Hossen Q.M.M."/>
            <person name="Hossain M.Z."/>
            <person name="Ahmed B."/>
            <person name="Rahim S."/>
            <person name="Rahman M.S."/>
            <person name="Alam M.M."/>
            <person name="Hou S."/>
            <person name="Wan X."/>
            <person name="Saito J.A."/>
            <person name="Alam M."/>
        </authorList>
    </citation>
    <scope>NUCLEOTIDE SEQUENCE [LARGE SCALE GENOMIC DNA]</scope>
    <source>
        <strain evidence="13 14">MS6</strain>
    </source>
</reference>
<keyword evidence="5" id="KW-0479">Metal-binding</keyword>
<dbReference type="Gene3D" id="3.40.1360.10">
    <property type="match status" value="1"/>
</dbReference>
<feature type="active site" description="O-(5'-phospho-DNA)-tyrosine intermediate" evidence="10">
    <location>
        <position position="189"/>
    </location>
</feature>
<dbReference type="GO" id="GO:0042138">
    <property type="term" value="P:meiotic DNA double-strand break formation"/>
    <property type="evidence" value="ECO:0007669"/>
    <property type="project" value="TreeGrafter"/>
</dbReference>
<proteinExistence type="inferred from homology"/>
<comment type="cofactor">
    <cofactor evidence="2">
        <name>Mg(2+)</name>
        <dbReference type="ChEBI" id="CHEBI:18420"/>
    </cofactor>
</comment>
<evidence type="ECO:0000256" key="2">
    <source>
        <dbReference type="ARBA" id="ARBA00001946"/>
    </source>
</evidence>
<dbReference type="GO" id="GO:0005524">
    <property type="term" value="F:ATP binding"/>
    <property type="evidence" value="ECO:0007669"/>
    <property type="project" value="InterPro"/>
</dbReference>
<dbReference type="InterPro" id="IPR002815">
    <property type="entry name" value="Spo11/TopoVI_A"/>
</dbReference>
<dbReference type="OrthoDB" id="5377392at2759"/>
<dbReference type="GO" id="GO:0007131">
    <property type="term" value="P:reciprocal meiotic recombination"/>
    <property type="evidence" value="ECO:0007669"/>
    <property type="project" value="TreeGrafter"/>
</dbReference>
<dbReference type="InterPro" id="IPR013049">
    <property type="entry name" value="Spo11/TopoVI_A_N"/>
</dbReference>
<dbReference type="GO" id="GO:0046872">
    <property type="term" value="F:metal ion binding"/>
    <property type="evidence" value="ECO:0007669"/>
    <property type="project" value="UniProtKB-KW"/>
</dbReference>
<evidence type="ECO:0000259" key="11">
    <source>
        <dbReference type="Pfam" id="PF04406"/>
    </source>
</evidence>
<dbReference type="InParanoid" id="K2R8X5"/>
<evidence type="ECO:0000256" key="5">
    <source>
        <dbReference type="ARBA" id="ARBA00022723"/>
    </source>
</evidence>
<keyword evidence="8 10" id="KW-0238">DNA-binding</keyword>
<evidence type="ECO:0000313" key="14">
    <source>
        <dbReference type="Proteomes" id="UP000007129"/>
    </source>
</evidence>
<dbReference type="AlphaFoldDB" id="K2R8X5"/>
<keyword evidence="6" id="KW-0460">Magnesium</keyword>
<feature type="domain" description="Topoisomerase 6 subunit A/Spo11 TOPRIM" evidence="12">
    <location>
        <begin position="270"/>
        <end position="444"/>
    </location>
</feature>
<dbReference type="PANTHER" id="PTHR10848">
    <property type="entry name" value="MEIOTIC RECOMBINATION PROTEIN SPO11"/>
    <property type="match status" value="1"/>
</dbReference>
<dbReference type="eggNOG" id="KOG2795">
    <property type="taxonomic scope" value="Eukaryota"/>
</dbReference>
<dbReference type="PRINTS" id="PR01550">
    <property type="entry name" value="TOP6AFAMILY"/>
</dbReference>
<dbReference type="GO" id="GO:0000706">
    <property type="term" value="P:meiotic DNA double-strand break processing"/>
    <property type="evidence" value="ECO:0007669"/>
    <property type="project" value="TreeGrafter"/>
</dbReference>
<comment type="similarity">
    <text evidence="3 10">Belongs to the TOP6A family.</text>
</comment>
<sequence length="458" mass="50998">MELDDNDDDMLYGSMSLRNSSRESLTDATTALWAISEDDDHLLLPNAHQHISPSQPSGTLRTASLDLESQWLEEDLFAFAEASPRQELRFSNTAPVARRVCHKERLISSIESVFESMLDVLLAKEESLTILVKSRPRALTPVNTSVRLIRFPGKTAEEAWRFTVLIRILEIVHEALITDRVISKREIYYRHPALFTTQVIVDRYIDDIAYTFGTYRSLLNVCAAAKGLVSGPVSIQKGDNTAFQKLDDHAGHLIPNNDGEGIIQTTAKWILVVEKEALFRSISASSSWEVLRHQGVMVTGKGYPDLSTRAFLRQLCAASVTGHPHIPIYALVDFDPDGLSIMCTYKYGSSALAHEGDAARLPSMQWLGVKSTQAFPPKSSGLTASSVHQNQGLLHLTHRDRKKAVSILCKACCCETDISHEIARELQIMLMLNLKAETELLESRDDGLAGWLMEQLPT</sequence>
<dbReference type="Pfam" id="PF04406">
    <property type="entry name" value="TP6A_N"/>
    <property type="match status" value="1"/>
</dbReference>
<dbReference type="InterPro" id="IPR036078">
    <property type="entry name" value="Spo11/TopoVI_A_sf"/>
</dbReference>
<evidence type="ECO:0000256" key="1">
    <source>
        <dbReference type="ARBA" id="ARBA00000185"/>
    </source>
</evidence>
<gene>
    <name evidence="13" type="ORF">MPH_03917</name>
</gene>
<dbReference type="GO" id="GO:0003918">
    <property type="term" value="F:DNA topoisomerase type II (double strand cut, ATP-hydrolyzing) activity"/>
    <property type="evidence" value="ECO:0007669"/>
    <property type="project" value="UniProtKB-UniRule"/>
</dbReference>
<dbReference type="EMBL" id="AHHD01000170">
    <property type="protein sequence ID" value="EKG18901.1"/>
    <property type="molecule type" value="Genomic_DNA"/>
</dbReference>
<dbReference type="EC" id="5.6.2.2" evidence="4"/>
<dbReference type="Gene3D" id="1.10.10.10">
    <property type="entry name" value="Winged helix-like DNA-binding domain superfamily/Winged helix DNA-binding domain"/>
    <property type="match status" value="1"/>
</dbReference>
<evidence type="ECO:0000256" key="4">
    <source>
        <dbReference type="ARBA" id="ARBA00012895"/>
    </source>
</evidence>
<dbReference type="HOGENOM" id="CLU_037229_0_0_1"/>
<keyword evidence="9 10" id="KW-0413">Isomerase</keyword>
<dbReference type="VEuPathDB" id="FungiDB:MPH_03917"/>
<dbReference type="SUPFAM" id="SSF56726">
    <property type="entry name" value="DNA topoisomerase IV, alpha subunit"/>
    <property type="match status" value="1"/>
</dbReference>
<comment type="caution">
    <text evidence="13">The sequence shown here is derived from an EMBL/GenBank/DDBJ whole genome shotgun (WGS) entry which is preliminary data.</text>
</comment>
<evidence type="ECO:0000256" key="10">
    <source>
        <dbReference type="PROSITE-ProRule" id="PRU01385"/>
    </source>
</evidence>
<dbReference type="PROSITE" id="PS52041">
    <property type="entry name" value="TOPO_IIB"/>
    <property type="match status" value="1"/>
</dbReference>
<dbReference type="GO" id="GO:0000228">
    <property type="term" value="C:nuclear chromosome"/>
    <property type="evidence" value="ECO:0007669"/>
    <property type="project" value="TreeGrafter"/>
</dbReference>
<evidence type="ECO:0000256" key="6">
    <source>
        <dbReference type="ARBA" id="ARBA00022842"/>
    </source>
</evidence>
<evidence type="ECO:0000256" key="3">
    <source>
        <dbReference type="ARBA" id="ARBA00006559"/>
    </source>
</evidence>
<dbReference type="FunCoup" id="K2R8X5">
    <property type="interactions" value="773"/>
</dbReference>
<evidence type="ECO:0000313" key="13">
    <source>
        <dbReference type="EMBL" id="EKG18901.1"/>
    </source>
</evidence>
<feature type="domain" description="Spo11/DNA topoisomerase VI subunit A N-terminal" evidence="11">
    <location>
        <begin position="160"/>
        <end position="221"/>
    </location>
</feature>
<evidence type="ECO:0000256" key="9">
    <source>
        <dbReference type="ARBA" id="ARBA00023235"/>
    </source>
</evidence>
<evidence type="ECO:0000256" key="7">
    <source>
        <dbReference type="ARBA" id="ARBA00023029"/>
    </source>
</evidence>
<protein>
    <recommendedName>
        <fullName evidence="4">DNA topoisomerase (ATP-hydrolyzing)</fullName>
        <ecNumber evidence="4">5.6.2.2</ecNumber>
    </recommendedName>
</protein>
<dbReference type="PANTHER" id="PTHR10848:SF0">
    <property type="entry name" value="MEIOTIC RECOMBINATION PROTEIN SPO11"/>
    <property type="match status" value="1"/>
</dbReference>
<organism evidence="13 14">
    <name type="scientific">Macrophomina phaseolina (strain MS6)</name>
    <name type="common">Charcoal rot fungus</name>
    <dbReference type="NCBI Taxonomy" id="1126212"/>
    <lineage>
        <taxon>Eukaryota</taxon>
        <taxon>Fungi</taxon>
        <taxon>Dikarya</taxon>
        <taxon>Ascomycota</taxon>
        <taxon>Pezizomycotina</taxon>
        <taxon>Dothideomycetes</taxon>
        <taxon>Dothideomycetes incertae sedis</taxon>
        <taxon>Botryosphaeriales</taxon>
        <taxon>Botryosphaeriaceae</taxon>
        <taxon>Macrophomina</taxon>
    </lineage>
</organism>